<dbReference type="GO" id="GO:0004553">
    <property type="term" value="F:hydrolase activity, hydrolyzing O-glycosyl compounds"/>
    <property type="evidence" value="ECO:0007669"/>
    <property type="project" value="InterPro"/>
</dbReference>
<evidence type="ECO:0000256" key="4">
    <source>
        <dbReference type="SAM" id="SignalP"/>
    </source>
</evidence>
<evidence type="ECO:0000256" key="1">
    <source>
        <dbReference type="ARBA" id="ARBA00005336"/>
    </source>
</evidence>
<dbReference type="SUPFAM" id="SSF52279">
    <property type="entry name" value="Beta-D-glucan exohydrolase, C-terminal domain"/>
    <property type="match status" value="1"/>
</dbReference>
<dbReference type="SMART" id="SM01217">
    <property type="entry name" value="Fn3_like"/>
    <property type="match status" value="1"/>
</dbReference>
<keyword evidence="4" id="KW-0732">Signal</keyword>
<dbReference type="Gene3D" id="3.40.50.1700">
    <property type="entry name" value="Glycoside hydrolase family 3 C-terminal domain"/>
    <property type="match status" value="1"/>
</dbReference>
<dbReference type="PANTHER" id="PTHR42715">
    <property type="entry name" value="BETA-GLUCOSIDASE"/>
    <property type="match status" value="1"/>
</dbReference>
<dbReference type="InterPro" id="IPR036881">
    <property type="entry name" value="Glyco_hydro_3_C_sf"/>
</dbReference>
<feature type="signal peptide" evidence="4">
    <location>
        <begin position="1"/>
        <end position="29"/>
    </location>
</feature>
<dbReference type="PROSITE" id="PS51257">
    <property type="entry name" value="PROKAR_LIPOPROTEIN"/>
    <property type="match status" value="1"/>
</dbReference>
<dbReference type="AlphaFoldDB" id="A0A8J6JC78"/>
<sequence>MSRNEKKARRPIALLLVLCLLLTSLLAGCQEDPAAETSSPGASPEPTSSAAVKDPATGVELIEEQLMQPTGNSYGFAESGGKYYTDYQTLEEEQQAAKDLAIEAASEGFVMLKNEGNVLPLKEGAYVSLFGMHSVSLIASTNGSAGGSTGANGIPESTLQKSMENAGFHVNPKLIDLYNKHQALGTTSNELPVSYYSNATISTYNGYQDAAVVVFSRVGSESKDKEIGNVPDHSNPADHELMLDDNEKALIKHIKQYYPDKPIIVLINASNILQIPELNEPKASSEYGVDAIFWVGNTGNNAIEAIGKLLAGEVNPSGRTVEVWEKDFTKGPTYTNFGFQTQNDTDAFFYDSEGNATTYATVEYREGIYVGYKYYETAADDMGESGEEWYQSQVLYPFGYGLSYTDFEWELAGISSDETISDAHQTITMRVKVTNTGSVAGKDVVQVYANPPYTKGGIEKASANLMGFAKTKLLQPGESEVVTVQFVAQDMASFDWNDANGNGFKGYELEAGDYVVSARRNSHDEALSVTYNVADGINCATDYTTGKEIMPLFVDNYTSVNDSLLNNMISRANGLTQPLPSSVADRTISDEYLEMIDAQYTYHSYMDQGDEAWYVEEDGIPATWSQAAVRAEDDTAPISILDMTGVDFSLSIEDGKVAQGADEGSQKWEQFMNQLTWEEMCSLVRNGGGVQQISAVGVNEIGASETPLQLAGGTLWACPPILAASFNVELAERVGRMMGNEALFKGCSYWQGNAMNIHRSPLSGRNVEYYSQDGVHNGVFAAAVAKGVTSKGVTCHIKHMMLNDQESYRDLNGGVFTWATEQVIREIYAKPFEYALKSGNSTGIMGSFNRIGNINSQLNGAVKALVHDEWDNRAIFETDAWQGTYCPLDLMVRQGNQQVLGSGSSVPVVDLEIGAWDAEAGCVAVSDGGEGTFLSQTHYAAVRKAAQEILWNYSNGSGIKNGYAELKPCVLEFDRNTDMSVPITFEGMDFQGIVLSEGSALPEGFTMSEGGVVSGVSTQLGDTSFFVTLTGVDGYITLNNVEVVIRTVEPVHMTGSDKVSVGDDVALTFSAPNWAYGSTAYSVSSIWGKDTYSVQPGDNTVTSGFGGTSDSAQYEGKWAILNWYWINESDFFGTGLDGARGHLSYCDAHSTDTRYVEDSVIDNGEYYRAFRYSVEVSEADEAKLADYGLSVEKGYSRYKTHAGTFYDVNDSLTITGKAAKAGTVEVAVKVYVPLVRGFGGAMFPNAHMQATPLCLPITRTVTITIG</sequence>
<dbReference type="InterPro" id="IPR026891">
    <property type="entry name" value="Fn3-like"/>
</dbReference>
<dbReference type="EMBL" id="JACOPQ010000007">
    <property type="protein sequence ID" value="MBC5737443.1"/>
    <property type="molecule type" value="Genomic_DNA"/>
</dbReference>
<dbReference type="GO" id="GO:0005975">
    <property type="term" value="P:carbohydrate metabolic process"/>
    <property type="evidence" value="ECO:0007669"/>
    <property type="project" value="InterPro"/>
</dbReference>
<dbReference type="InterPro" id="IPR002772">
    <property type="entry name" value="Glyco_hydro_3_C"/>
</dbReference>
<dbReference type="InterPro" id="IPR001764">
    <property type="entry name" value="Glyco_hydro_3_N"/>
</dbReference>
<accession>A0A8J6JC78</accession>
<dbReference type="Pfam" id="PF14310">
    <property type="entry name" value="Fn3-like"/>
    <property type="match status" value="1"/>
</dbReference>
<dbReference type="Proteomes" id="UP000607645">
    <property type="component" value="Unassembled WGS sequence"/>
</dbReference>
<feature type="region of interest" description="Disordered" evidence="3">
    <location>
        <begin position="32"/>
        <end position="53"/>
    </location>
</feature>
<name>A0A8J6JC78_9FIRM</name>
<evidence type="ECO:0000259" key="5">
    <source>
        <dbReference type="SMART" id="SM01217"/>
    </source>
</evidence>
<dbReference type="InterPro" id="IPR050288">
    <property type="entry name" value="Cellulose_deg_GH3"/>
</dbReference>
<dbReference type="InterPro" id="IPR017853">
    <property type="entry name" value="GH"/>
</dbReference>
<gene>
    <name evidence="6" type="ORF">H8S62_10545</name>
</gene>
<comment type="caution">
    <text evidence="6">The sequence shown here is derived from an EMBL/GenBank/DDBJ whole genome shotgun (WGS) entry which is preliminary data.</text>
</comment>
<evidence type="ECO:0000256" key="3">
    <source>
        <dbReference type="SAM" id="MobiDB-lite"/>
    </source>
</evidence>
<dbReference type="SUPFAM" id="SSF51445">
    <property type="entry name" value="(Trans)glycosidases"/>
    <property type="match status" value="1"/>
</dbReference>
<evidence type="ECO:0000313" key="6">
    <source>
        <dbReference type="EMBL" id="MBC5737443.1"/>
    </source>
</evidence>
<feature type="chain" id="PRO_5038897532" evidence="4">
    <location>
        <begin position="30"/>
        <end position="1266"/>
    </location>
</feature>
<proteinExistence type="inferred from homology"/>
<feature type="compositionally biased region" description="Polar residues" evidence="3">
    <location>
        <begin position="36"/>
        <end position="50"/>
    </location>
</feature>
<evidence type="ECO:0000313" key="7">
    <source>
        <dbReference type="Proteomes" id="UP000607645"/>
    </source>
</evidence>
<feature type="domain" description="Fibronectin type III-like" evidence="5">
    <location>
        <begin position="443"/>
        <end position="522"/>
    </location>
</feature>
<dbReference type="Gene3D" id="3.20.20.300">
    <property type="entry name" value="Glycoside hydrolase, family 3, N-terminal domain"/>
    <property type="match status" value="1"/>
</dbReference>
<organism evidence="6 7">
    <name type="scientific">Lawsonibacter faecis</name>
    <dbReference type="NCBI Taxonomy" id="2763052"/>
    <lineage>
        <taxon>Bacteria</taxon>
        <taxon>Bacillati</taxon>
        <taxon>Bacillota</taxon>
        <taxon>Clostridia</taxon>
        <taxon>Eubacteriales</taxon>
        <taxon>Oscillospiraceae</taxon>
        <taxon>Lawsonibacter</taxon>
    </lineage>
</organism>
<dbReference type="Gene3D" id="2.60.40.10">
    <property type="entry name" value="Immunoglobulins"/>
    <property type="match status" value="1"/>
</dbReference>
<dbReference type="InterPro" id="IPR036962">
    <property type="entry name" value="Glyco_hydro_3_N_sf"/>
</dbReference>
<keyword evidence="7" id="KW-1185">Reference proteome</keyword>
<protein>
    <submittedName>
        <fullName evidence="6">Glycoside hydrolase family 3 C-terminal domain-containing protein</fullName>
    </submittedName>
</protein>
<dbReference type="InterPro" id="IPR013783">
    <property type="entry name" value="Ig-like_fold"/>
</dbReference>
<evidence type="ECO:0000256" key="2">
    <source>
        <dbReference type="ARBA" id="ARBA00022801"/>
    </source>
</evidence>
<comment type="similarity">
    <text evidence="1">Belongs to the glycosyl hydrolase 3 family.</text>
</comment>
<dbReference type="RefSeq" id="WP_186919255.1">
    <property type="nucleotide sequence ID" value="NZ_JACOPQ010000007.1"/>
</dbReference>
<dbReference type="Pfam" id="PF01915">
    <property type="entry name" value="Glyco_hydro_3_C"/>
    <property type="match status" value="1"/>
</dbReference>
<dbReference type="Pfam" id="PF00933">
    <property type="entry name" value="Glyco_hydro_3"/>
    <property type="match status" value="1"/>
</dbReference>
<keyword evidence="2 6" id="KW-0378">Hydrolase</keyword>
<dbReference type="PANTHER" id="PTHR42715:SF10">
    <property type="entry name" value="BETA-GLUCOSIDASE"/>
    <property type="match status" value="1"/>
</dbReference>
<reference evidence="6" key="1">
    <citation type="submission" date="2020-08" db="EMBL/GenBank/DDBJ databases">
        <title>Genome public.</title>
        <authorList>
            <person name="Liu C."/>
            <person name="Sun Q."/>
        </authorList>
    </citation>
    <scope>NUCLEOTIDE SEQUENCE</scope>
    <source>
        <strain evidence="6">NSJ-52</strain>
    </source>
</reference>